<comment type="caution">
    <text evidence="1">The sequence shown here is derived from an EMBL/GenBank/DDBJ whole genome shotgun (WGS) entry which is preliminary data.</text>
</comment>
<dbReference type="Proteomes" id="UP001140087">
    <property type="component" value="Unassembled WGS sequence"/>
</dbReference>
<feature type="non-terminal residue" evidence="1">
    <location>
        <position position="1"/>
    </location>
</feature>
<organism evidence="1 2">
    <name type="scientific">Coemansia helicoidea</name>
    <dbReference type="NCBI Taxonomy" id="1286919"/>
    <lineage>
        <taxon>Eukaryota</taxon>
        <taxon>Fungi</taxon>
        <taxon>Fungi incertae sedis</taxon>
        <taxon>Zoopagomycota</taxon>
        <taxon>Kickxellomycotina</taxon>
        <taxon>Kickxellomycetes</taxon>
        <taxon>Kickxellales</taxon>
        <taxon>Kickxellaceae</taxon>
        <taxon>Coemansia</taxon>
    </lineage>
</organism>
<accession>A0ACC1KXZ2</accession>
<evidence type="ECO:0000313" key="1">
    <source>
        <dbReference type="EMBL" id="KAJ2797029.1"/>
    </source>
</evidence>
<reference evidence="1" key="1">
    <citation type="submission" date="2022-07" db="EMBL/GenBank/DDBJ databases">
        <title>Phylogenomic reconstructions and comparative analyses of Kickxellomycotina fungi.</title>
        <authorList>
            <person name="Reynolds N.K."/>
            <person name="Stajich J.E."/>
            <person name="Barry K."/>
            <person name="Grigoriev I.V."/>
            <person name="Crous P."/>
            <person name="Smith M.E."/>
        </authorList>
    </citation>
    <scope>NUCLEOTIDE SEQUENCE</scope>
    <source>
        <strain evidence="1">BCRC 34780</strain>
    </source>
</reference>
<sequence length="232" mass="23774">LLSPESADKCIVCDAPKPESSTGGASRPTDTSASAPQPKPVASEWTCEVCELLSPASADKCIVCEAAKPGPALPKPAAIPPIPNQLKAPAPASDEWTCEVCELQSPTAADKCTVCDAARPGAVQAAPAAACSTGTAAQMPSFAFTLDVSAKPPVPARWLHRRPTAAPAVDTAEWECGVCELKNPAPAPQCTICEAARPGAAKRTASRISDADLPVFCFDLDVSAKRPALSSS</sequence>
<name>A0ACC1KXZ2_9FUNG</name>
<dbReference type="EMBL" id="JANBUN010001705">
    <property type="protein sequence ID" value="KAJ2797029.1"/>
    <property type="molecule type" value="Genomic_DNA"/>
</dbReference>
<gene>
    <name evidence="1" type="ORF">H4R21_004482</name>
</gene>
<proteinExistence type="predicted"/>
<protein>
    <submittedName>
        <fullName evidence="1">Uncharacterized protein</fullName>
    </submittedName>
</protein>
<keyword evidence="2" id="KW-1185">Reference proteome</keyword>
<evidence type="ECO:0000313" key="2">
    <source>
        <dbReference type="Proteomes" id="UP001140087"/>
    </source>
</evidence>